<sequence length="264" mass="28867">MTPNPKCATLESTILEALHIMHDGKFLHLPVVDKDGCIAACVDVLQITHAAISMGELSSLTFLKVESSSGSVNDVANSVMQKFWDSTLNLESPDDYDTHSEISMSQYVPSDATDNAKSTYPSLGLENSFSFKFKDHKGRMHRFNFGTENLDELVSSVMQRVGVSDDQSRPQLVYEDDEGDKVLLTTDGDLVGAVNHARSLGQKVLRLHLDYYESSSPETKTLPLDTVSAEKASGGWISFQSGIFAGGIVLTSIGVLVYLKRLNI</sequence>
<keyword evidence="6" id="KW-1185">Reference proteome</keyword>
<evidence type="ECO:0000313" key="6">
    <source>
        <dbReference type="Proteomes" id="UP001291926"/>
    </source>
</evidence>
<dbReference type="Gene3D" id="3.10.20.90">
    <property type="entry name" value="Phosphatidylinositol 3-kinase Catalytic Subunit, Chain A, domain 1"/>
    <property type="match status" value="1"/>
</dbReference>
<evidence type="ECO:0000259" key="4">
    <source>
        <dbReference type="PROSITE" id="PS51745"/>
    </source>
</evidence>
<keyword evidence="2" id="KW-0812">Transmembrane</keyword>
<feature type="transmembrane region" description="Helical" evidence="2">
    <location>
        <begin position="236"/>
        <end position="259"/>
    </location>
</feature>
<evidence type="ECO:0000313" key="5">
    <source>
        <dbReference type="EMBL" id="KAK4477778.1"/>
    </source>
</evidence>
<protein>
    <recommendedName>
        <fullName evidence="7">CBS domain-containing protein</fullName>
    </recommendedName>
</protein>
<feature type="domain" description="CBS" evidence="3">
    <location>
        <begin position="1"/>
        <end position="59"/>
    </location>
</feature>
<keyword evidence="2" id="KW-1133">Transmembrane helix</keyword>
<accession>A0ABR0CML6</accession>
<keyword evidence="2" id="KW-0472">Membrane</keyword>
<comment type="caution">
    <text evidence="5">The sequence shown here is derived from an EMBL/GenBank/DDBJ whole genome shotgun (WGS) entry which is preliminary data.</text>
</comment>
<feature type="domain" description="PB1" evidence="4">
    <location>
        <begin position="126"/>
        <end position="212"/>
    </location>
</feature>
<keyword evidence="1" id="KW-0129">CBS domain</keyword>
<dbReference type="InterPro" id="IPR053793">
    <property type="entry name" value="PB1-like"/>
</dbReference>
<dbReference type="Gene3D" id="3.10.580.10">
    <property type="entry name" value="CBS-domain"/>
    <property type="match status" value="1"/>
</dbReference>
<dbReference type="SUPFAM" id="SSF54631">
    <property type="entry name" value="CBS-domain pair"/>
    <property type="match status" value="1"/>
</dbReference>
<dbReference type="Proteomes" id="UP001291926">
    <property type="component" value="Unassembled WGS sequence"/>
</dbReference>
<dbReference type="PROSITE" id="PS51371">
    <property type="entry name" value="CBS"/>
    <property type="match status" value="1"/>
</dbReference>
<dbReference type="Pfam" id="PF00571">
    <property type="entry name" value="CBS"/>
    <property type="match status" value="1"/>
</dbReference>
<dbReference type="CDD" id="cd06409">
    <property type="entry name" value="PB1_MUG70"/>
    <property type="match status" value="1"/>
</dbReference>
<dbReference type="SMART" id="SM00666">
    <property type="entry name" value="PB1"/>
    <property type="match status" value="1"/>
</dbReference>
<evidence type="ECO:0000256" key="2">
    <source>
        <dbReference type="SAM" id="Phobius"/>
    </source>
</evidence>
<reference evidence="5 6" key="1">
    <citation type="journal article" date="2023" name="bioRxiv">
        <title>Genome report: Whole genome sequence and annotation of Penstemon davidsonii.</title>
        <authorList>
            <person name="Ostevik K.L."/>
            <person name="Alabady M."/>
            <person name="Zhang M."/>
            <person name="Rausher M.D."/>
        </authorList>
    </citation>
    <scope>NUCLEOTIDE SEQUENCE [LARGE SCALE GENOMIC DNA]</scope>
    <source>
        <strain evidence="5">DNT005</strain>
        <tissue evidence="5">Whole leaf</tissue>
    </source>
</reference>
<dbReference type="InterPro" id="IPR000644">
    <property type="entry name" value="CBS_dom"/>
</dbReference>
<evidence type="ECO:0000256" key="1">
    <source>
        <dbReference type="PROSITE-ProRule" id="PRU00703"/>
    </source>
</evidence>
<evidence type="ECO:0000259" key="3">
    <source>
        <dbReference type="PROSITE" id="PS51371"/>
    </source>
</evidence>
<dbReference type="SUPFAM" id="SSF54277">
    <property type="entry name" value="CAD &amp; PB1 domains"/>
    <property type="match status" value="1"/>
</dbReference>
<dbReference type="PROSITE" id="PS51745">
    <property type="entry name" value="PB1"/>
    <property type="match status" value="1"/>
</dbReference>
<dbReference type="InterPro" id="IPR046342">
    <property type="entry name" value="CBS_dom_sf"/>
</dbReference>
<gene>
    <name evidence="5" type="ORF">RD792_017040</name>
</gene>
<organism evidence="5 6">
    <name type="scientific">Penstemon davidsonii</name>
    <dbReference type="NCBI Taxonomy" id="160366"/>
    <lineage>
        <taxon>Eukaryota</taxon>
        <taxon>Viridiplantae</taxon>
        <taxon>Streptophyta</taxon>
        <taxon>Embryophyta</taxon>
        <taxon>Tracheophyta</taxon>
        <taxon>Spermatophyta</taxon>
        <taxon>Magnoliopsida</taxon>
        <taxon>eudicotyledons</taxon>
        <taxon>Gunneridae</taxon>
        <taxon>Pentapetalae</taxon>
        <taxon>asterids</taxon>
        <taxon>lamiids</taxon>
        <taxon>Lamiales</taxon>
        <taxon>Plantaginaceae</taxon>
        <taxon>Cheloneae</taxon>
        <taxon>Penstemon</taxon>
    </lineage>
</organism>
<dbReference type="InterPro" id="IPR000270">
    <property type="entry name" value="PB1_dom"/>
</dbReference>
<proteinExistence type="predicted"/>
<name>A0ABR0CML6_9LAMI</name>
<dbReference type="EMBL" id="JAYDYQ010002688">
    <property type="protein sequence ID" value="KAK4477778.1"/>
    <property type="molecule type" value="Genomic_DNA"/>
</dbReference>
<dbReference type="Pfam" id="PF00564">
    <property type="entry name" value="PB1"/>
    <property type="match status" value="1"/>
</dbReference>
<evidence type="ECO:0008006" key="7">
    <source>
        <dbReference type="Google" id="ProtNLM"/>
    </source>
</evidence>